<organism evidence="2 3">
    <name type="scientific">Senna tora</name>
    <dbReference type="NCBI Taxonomy" id="362788"/>
    <lineage>
        <taxon>Eukaryota</taxon>
        <taxon>Viridiplantae</taxon>
        <taxon>Streptophyta</taxon>
        <taxon>Embryophyta</taxon>
        <taxon>Tracheophyta</taxon>
        <taxon>Spermatophyta</taxon>
        <taxon>Magnoliopsida</taxon>
        <taxon>eudicotyledons</taxon>
        <taxon>Gunneridae</taxon>
        <taxon>Pentapetalae</taxon>
        <taxon>rosids</taxon>
        <taxon>fabids</taxon>
        <taxon>Fabales</taxon>
        <taxon>Fabaceae</taxon>
        <taxon>Caesalpinioideae</taxon>
        <taxon>Cassia clade</taxon>
        <taxon>Senna</taxon>
    </lineage>
</organism>
<keyword evidence="3" id="KW-1185">Reference proteome</keyword>
<reference evidence="2" key="1">
    <citation type="submission" date="2020-09" db="EMBL/GenBank/DDBJ databases">
        <title>Genome-Enabled Discovery of Anthraquinone Biosynthesis in Senna tora.</title>
        <authorList>
            <person name="Kang S.-H."/>
            <person name="Pandey R.P."/>
            <person name="Lee C.-M."/>
            <person name="Sim J.-S."/>
            <person name="Jeong J.-T."/>
            <person name="Choi B.-S."/>
            <person name="Jung M."/>
            <person name="Ginzburg D."/>
            <person name="Zhao K."/>
            <person name="Won S.Y."/>
            <person name="Oh T.-J."/>
            <person name="Yu Y."/>
            <person name="Kim N.-H."/>
            <person name="Lee O.R."/>
            <person name="Lee T.-H."/>
            <person name="Bashyal P."/>
            <person name="Kim T.-S."/>
            <person name="Lee W.-H."/>
            <person name="Kawkins C."/>
            <person name="Kim C.-K."/>
            <person name="Kim J.S."/>
            <person name="Ahn B.O."/>
            <person name="Rhee S.Y."/>
            <person name="Sohng J.K."/>
        </authorList>
    </citation>
    <scope>NUCLEOTIDE SEQUENCE</scope>
    <source>
        <tissue evidence="2">Leaf</tissue>
    </source>
</reference>
<evidence type="ECO:0000313" key="3">
    <source>
        <dbReference type="Proteomes" id="UP000634136"/>
    </source>
</evidence>
<proteinExistence type="predicted"/>
<comment type="caution">
    <text evidence="2">The sequence shown here is derived from an EMBL/GenBank/DDBJ whole genome shotgun (WGS) entry which is preliminary data.</text>
</comment>
<gene>
    <name evidence="2" type="ORF">G2W53_003520</name>
</gene>
<keyword evidence="1" id="KW-0812">Transmembrane</keyword>
<keyword evidence="1" id="KW-1133">Transmembrane helix</keyword>
<dbReference type="Proteomes" id="UP000634136">
    <property type="component" value="Unassembled WGS sequence"/>
</dbReference>
<keyword evidence="1" id="KW-0472">Membrane</keyword>
<protein>
    <submittedName>
        <fullName evidence="2">Uncharacterized protein</fullName>
    </submittedName>
</protein>
<feature type="transmembrane region" description="Helical" evidence="1">
    <location>
        <begin position="12"/>
        <end position="29"/>
    </location>
</feature>
<evidence type="ECO:0000256" key="1">
    <source>
        <dbReference type="SAM" id="Phobius"/>
    </source>
</evidence>
<sequence>MAKKRTETGTPLRIDAFFIALGITLRIFINGNF</sequence>
<dbReference type="AlphaFoldDB" id="A0A834XB76"/>
<accession>A0A834XB76</accession>
<dbReference type="EMBL" id="JAAIUW010000002">
    <property type="protein sequence ID" value="KAF7841222.1"/>
    <property type="molecule type" value="Genomic_DNA"/>
</dbReference>
<evidence type="ECO:0000313" key="2">
    <source>
        <dbReference type="EMBL" id="KAF7841222.1"/>
    </source>
</evidence>
<name>A0A834XB76_9FABA</name>